<organism evidence="2 3">
    <name type="scientific">Marivita hallyeonensis</name>
    <dbReference type="NCBI Taxonomy" id="996342"/>
    <lineage>
        <taxon>Bacteria</taxon>
        <taxon>Pseudomonadati</taxon>
        <taxon>Pseudomonadota</taxon>
        <taxon>Alphaproteobacteria</taxon>
        <taxon>Rhodobacterales</taxon>
        <taxon>Roseobacteraceae</taxon>
        <taxon>Marivita</taxon>
    </lineage>
</organism>
<dbReference type="PROSITE" id="PS51459">
    <property type="entry name" value="FIDO"/>
    <property type="match status" value="1"/>
</dbReference>
<dbReference type="InterPro" id="IPR053737">
    <property type="entry name" value="Type_II_TA_Toxin"/>
</dbReference>
<dbReference type="OrthoDB" id="9802752at2"/>
<dbReference type="GO" id="GO:0016301">
    <property type="term" value="F:kinase activity"/>
    <property type="evidence" value="ECO:0007669"/>
    <property type="project" value="InterPro"/>
</dbReference>
<evidence type="ECO:0000313" key="2">
    <source>
        <dbReference type="EMBL" id="SHI04693.1"/>
    </source>
</evidence>
<dbReference type="Pfam" id="PF02661">
    <property type="entry name" value="Fic"/>
    <property type="match status" value="1"/>
</dbReference>
<accession>A0A1M5XZI9</accession>
<dbReference type="PIRSF" id="PIRSF018297">
    <property type="entry name" value="Doc"/>
    <property type="match status" value="1"/>
</dbReference>
<dbReference type="EMBL" id="FQXC01000009">
    <property type="protein sequence ID" value="SHI04693.1"/>
    <property type="molecule type" value="Genomic_DNA"/>
</dbReference>
<evidence type="ECO:0000259" key="1">
    <source>
        <dbReference type="PROSITE" id="PS51459"/>
    </source>
</evidence>
<dbReference type="Proteomes" id="UP000184221">
    <property type="component" value="Unassembled WGS sequence"/>
</dbReference>
<dbReference type="Gene3D" id="1.20.120.1870">
    <property type="entry name" value="Fic/DOC protein, Fido domain"/>
    <property type="match status" value="1"/>
</dbReference>
<dbReference type="SUPFAM" id="SSF140931">
    <property type="entry name" value="Fic-like"/>
    <property type="match status" value="1"/>
</dbReference>
<keyword evidence="3" id="KW-1185">Reference proteome</keyword>
<sequence>MNYLLLSANQVESIHDGVLNPGELQGRALDKSLEGALARVDNRLVYGMINDAFELAAAYAQAVACGHCFNDGNKRTAYRTMIVCLKLNGISITHDTEETGNQIIALAQGIIHEEDLADWLRTKAR</sequence>
<dbReference type="RefSeq" id="WP_072780053.1">
    <property type="nucleotide sequence ID" value="NZ_FQXC01000009.1"/>
</dbReference>
<dbReference type="PANTHER" id="PTHR39426">
    <property type="entry name" value="HOMOLOGY TO DEATH-ON-CURING PROTEIN OF PHAGE P1"/>
    <property type="match status" value="1"/>
</dbReference>
<gene>
    <name evidence="2" type="ORF">SAMN05443551_4204</name>
</gene>
<reference evidence="2 3" key="1">
    <citation type="submission" date="2016-11" db="EMBL/GenBank/DDBJ databases">
        <authorList>
            <person name="Jaros S."/>
            <person name="Januszkiewicz K."/>
            <person name="Wedrychowicz H."/>
        </authorList>
    </citation>
    <scope>NUCLEOTIDE SEQUENCE [LARGE SCALE GENOMIC DNA]</scope>
    <source>
        <strain evidence="2 3">DSM 29431</strain>
    </source>
</reference>
<protein>
    <submittedName>
        <fullName evidence="2">Death on curing protein</fullName>
    </submittedName>
</protein>
<dbReference type="InterPro" id="IPR036597">
    <property type="entry name" value="Fido-like_dom_sf"/>
</dbReference>
<dbReference type="InterPro" id="IPR003812">
    <property type="entry name" value="Fido"/>
</dbReference>
<dbReference type="AlphaFoldDB" id="A0A1M5XZI9"/>
<dbReference type="STRING" id="996342.SAMN05443551_4204"/>
<feature type="domain" description="Fido" evidence="1">
    <location>
        <begin position="6"/>
        <end position="122"/>
    </location>
</feature>
<dbReference type="PANTHER" id="PTHR39426:SF1">
    <property type="entry name" value="HOMOLOGY TO DEATH-ON-CURING PROTEIN OF PHAGE P1"/>
    <property type="match status" value="1"/>
</dbReference>
<name>A0A1M5XZI9_9RHOB</name>
<proteinExistence type="predicted"/>
<dbReference type="InterPro" id="IPR006440">
    <property type="entry name" value="Doc"/>
</dbReference>
<dbReference type="NCBIfam" id="TIGR01550">
    <property type="entry name" value="DOC_P1"/>
    <property type="match status" value="1"/>
</dbReference>
<evidence type="ECO:0000313" key="3">
    <source>
        <dbReference type="Proteomes" id="UP000184221"/>
    </source>
</evidence>